<feature type="compositionally biased region" description="Basic and acidic residues" evidence="1">
    <location>
        <begin position="935"/>
        <end position="966"/>
    </location>
</feature>
<feature type="compositionally biased region" description="Basic and acidic residues" evidence="1">
    <location>
        <begin position="1174"/>
        <end position="1198"/>
    </location>
</feature>
<dbReference type="Proteomes" id="UP000693970">
    <property type="component" value="Unassembled WGS sequence"/>
</dbReference>
<feature type="compositionally biased region" description="Low complexity" evidence="1">
    <location>
        <begin position="1846"/>
        <end position="1857"/>
    </location>
</feature>
<feature type="compositionally biased region" description="Basic and acidic residues" evidence="1">
    <location>
        <begin position="750"/>
        <end position="763"/>
    </location>
</feature>
<feature type="compositionally biased region" description="Low complexity" evidence="1">
    <location>
        <begin position="1966"/>
        <end position="1982"/>
    </location>
</feature>
<reference evidence="2" key="2">
    <citation type="submission" date="2021-04" db="EMBL/GenBank/DDBJ databases">
        <authorList>
            <person name="Podell S."/>
        </authorList>
    </citation>
    <scope>NUCLEOTIDE SEQUENCE</scope>
    <source>
        <strain evidence="2">Hildebrandi</strain>
    </source>
</reference>
<feature type="compositionally biased region" description="Acidic residues" evidence="1">
    <location>
        <begin position="770"/>
        <end position="782"/>
    </location>
</feature>
<name>A0A9K3LBB3_9STRA</name>
<feature type="compositionally biased region" description="Basic and acidic residues" evidence="1">
    <location>
        <begin position="1607"/>
        <end position="1618"/>
    </location>
</feature>
<protein>
    <submittedName>
        <fullName evidence="2">Uncharacterized protein</fullName>
    </submittedName>
</protein>
<feature type="region of interest" description="Disordered" evidence="1">
    <location>
        <begin position="1554"/>
        <end position="1666"/>
    </location>
</feature>
<feature type="region of interest" description="Disordered" evidence="1">
    <location>
        <begin position="875"/>
        <end position="1218"/>
    </location>
</feature>
<feature type="compositionally biased region" description="Basic and acidic residues" evidence="1">
    <location>
        <begin position="1885"/>
        <end position="1894"/>
    </location>
</feature>
<feature type="compositionally biased region" description="Acidic residues" evidence="1">
    <location>
        <begin position="809"/>
        <end position="833"/>
    </location>
</feature>
<dbReference type="EMBL" id="JAGRRH010000014">
    <property type="protein sequence ID" value="KAG7358584.1"/>
    <property type="molecule type" value="Genomic_DNA"/>
</dbReference>
<evidence type="ECO:0000313" key="2">
    <source>
        <dbReference type="EMBL" id="KAG7358584.1"/>
    </source>
</evidence>
<accession>A0A9K3LBB3</accession>
<comment type="caution">
    <text evidence="2">The sequence shown here is derived from an EMBL/GenBank/DDBJ whole genome shotgun (WGS) entry which is preliminary data.</text>
</comment>
<feature type="compositionally biased region" description="Polar residues" evidence="1">
    <location>
        <begin position="1940"/>
        <end position="1949"/>
    </location>
</feature>
<feature type="compositionally biased region" description="Basic and acidic residues" evidence="1">
    <location>
        <begin position="1396"/>
        <end position="1419"/>
    </location>
</feature>
<organism evidence="2 3">
    <name type="scientific">Nitzschia inconspicua</name>
    <dbReference type="NCBI Taxonomy" id="303405"/>
    <lineage>
        <taxon>Eukaryota</taxon>
        <taxon>Sar</taxon>
        <taxon>Stramenopiles</taxon>
        <taxon>Ochrophyta</taxon>
        <taxon>Bacillariophyta</taxon>
        <taxon>Bacillariophyceae</taxon>
        <taxon>Bacillariophycidae</taxon>
        <taxon>Bacillariales</taxon>
        <taxon>Bacillariaceae</taxon>
        <taxon>Nitzschia</taxon>
    </lineage>
</organism>
<sequence>METVAVDFKQESWWEDWHKIIFCNFDKGGEVGPITVENPLERFGRFHQDCIVQFYDESLSGKDFFQACCLFWTEHLLHGSLFVEPSSGPASPKELFEALKTAYMNIQQQSNTSIIQWILPPPVVMSMLYDQVDTTSEDDYVLSLMSKFWTQLFDACNSVNDTAAASDENQRPTKRRRMNFQNGDGVSSSRSNGKHNLPAAILLLSIMKQKCETWGQLIQQSRKLSEAFPTFTSNTIQSALALVGLNGICQEEEVGGLSIVGLFDTYFISDLSSIGLSILQTLQQTTGLDLYHLRAVLCRQLFDTVFARDSTSEEQKDTALTACTACMRNDNPMSYLDGLSNTAKRTRMSASVLSAIPSEVVSTAFPVLTHLKLLLLTSKAEEASILIRRMDSCSDLDEEVKEQARLSLWQYLFEEGELFLDGNNDLYGYEKRQAFLYEKVIAGISDGGFETMIAFYQTVAQNAFLDNDATFEQKQYVVRASQQTVLRLFIQAHGLGDETVLSFIKKTEWPVELSSQVGTRNLSHWCAMFLQETTAVPQTLIREETIEITLNGFQAKRDTPIKIEVRRFLDLSGHFFILRSTVPEKAVDKTMQEDDSAKHMFDIGNELQDRNSLPRNIMAQADIQDETKIDGVQENEDTFDAHEEPTSEGGEENVFIYGDDEQIEEITEEGHDRHEEVHEHQDIEILESDDDGSNQNETSEEDVPLPHQPCAEEESDEVDQQFYGEDEDDAGSFDEGSDVEENSEDDNMQEDDRSSEKENDSRRSLQGGQNEDDAIELDDSDSDSGHDEDSGGESNDREECGVQASPPSEFEETDVEDEEEDNSLNAFDGEDEQNNVFPATHKQAIVAANQVNKSHVSTAKDLQKERAEDEVRECLLEQQLDNRGQDEPETRSSIALIQESSRKSNPDTLSQHHKELVFRSVPDKNFEDSLQEMRSTAEGDKNSQKMESDATDDEKERTFHVEKAETEDAIVGGEFGDTTDEEEEDDDDDDENRRANRAAETNRRADVLQEGYNSQLGDGYEPEDTHGYTEEDGSEAIHTEDEEDEHGQSMNIGVLEDVPQNVLRLSEFEQNIPHSSDDMDMADEHTEKEDPGAESSELEDAVIEGTPTARPSDPPISTARPKDATTLVEFAQTAQHHHDWKPKTKEENITNEDNVGLRSSDKDATFDADDEKDGTEGSKNLETEEESLLHGDPQKDTEGNLEVPSEAENPWDETGRSDYEVKTFIDTLSDDRAPQNEASVDYSKAEFDVGENDNAMGKYNKEKTITNSEEVKEYQQEADMDIEGAAKVVDAKKYVSGAAINQVDQEKPGDMDDLDPVAERKEVESPLSNGDVAMEIVDPRPVLGSQETQEQYRGEGPDIDDPSNTSMDHEEEDEDQQPILDVTDGSKSTANVAIEALHEDPKAEVEKGGDGTKGDELKATDGGTEMATEAPYDDPPEANIDVDEPKATGGGVEEAIDALHGPQEDPRSDGEDKQETEMDAEETEKIVDPVVSIKEDEPENAEKYVSRVATHTKDQAEPGNMVDLKPVTTATHDESLESNDVLAMDIVDQSAVLVSQGNKGKEPGDEDRANPGIDLEKEDEDYQPTLGNLDGTTTTANDGVSDAIIEALHDDQTAEAKNSRGNTDGDISEATDGRAEVAIDAPNNRHDDPRAGGDESGREKQLRQVPIPWKKGDIVVSCNPKYLRQEESARIVHVNEDEDGNVTYDLRFLTSRDRAKNVDPSNIFPLNDQGFEDGDDISSVGMEDEASRQTETTPAHGTPHRTRRRTGAIADSPRIPQKIDTRSMDEKQEESILEDVTSVSSTPSRSRRVARSATSSSGALRRELSPIAETPGGARGASAPRLKFAKSQASISASSSRRSIRSRKRNKKFDDDSNVDADQNEDDNDKSGKVEDGHQPAMKTSDAKRKKTATKSAAVADSVPPLSRRSTRSRVKKDDEESVASETPSVARTTRSRTKKSNDDDQSVLSRMSTRSTRSSTRQGKK</sequence>
<feature type="region of interest" description="Disordered" evidence="1">
    <location>
        <begin position="1227"/>
        <end position="1246"/>
    </location>
</feature>
<feature type="compositionally biased region" description="Basic and acidic residues" evidence="1">
    <location>
        <begin position="783"/>
        <end position="800"/>
    </location>
</feature>
<feature type="compositionally biased region" description="Acidic residues" evidence="1">
    <location>
        <begin position="1431"/>
        <end position="1442"/>
    </location>
</feature>
<evidence type="ECO:0000256" key="1">
    <source>
        <dbReference type="SAM" id="MobiDB-lite"/>
    </source>
</evidence>
<reference evidence="2" key="1">
    <citation type="journal article" date="2021" name="Sci. Rep.">
        <title>Diploid genomic architecture of Nitzschia inconspicua, an elite biomass production diatom.</title>
        <authorList>
            <person name="Oliver A."/>
            <person name="Podell S."/>
            <person name="Pinowska A."/>
            <person name="Traller J.C."/>
            <person name="Smith S.R."/>
            <person name="McClure R."/>
            <person name="Beliaev A."/>
            <person name="Bohutskyi P."/>
            <person name="Hill E.A."/>
            <person name="Rabines A."/>
            <person name="Zheng H."/>
            <person name="Allen L.Z."/>
            <person name="Kuo A."/>
            <person name="Grigoriev I.V."/>
            <person name="Allen A.E."/>
            <person name="Hazlebeck D."/>
            <person name="Allen E.E."/>
        </authorList>
    </citation>
    <scope>NUCLEOTIDE SEQUENCE</scope>
    <source>
        <strain evidence="2">Hildebrandi</strain>
    </source>
</reference>
<dbReference type="OrthoDB" id="10675192at2759"/>
<feature type="region of interest" description="Disordered" evidence="1">
    <location>
        <begin position="684"/>
        <end position="840"/>
    </location>
</feature>
<feature type="region of interest" description="Disordered" evidence="1">
    <location>
        <begin position="1299"/>
        <end position="1503"/>
    </location>
</feature>
<feature type="compositionally biased region" description="Basic and acidic residues" evidence="1">
    <location>
        <begin position="1082"/>
        <end position="1091"/>
    </location>
</feature>
<feature type="region of interest" description="Disordered" evidence="1">
    <location>
        <begin position="163"/>
        <end position="192"/>
    </location>
</feature>
<feature type="compositionally biased region" description="Basic and acidic residues" evidence="1">
    <location>
        <begin position="1559"/>
        <end position="1569"/>
    </location>
</feature>
<keyword evidence="3" id="KW-1185">Reference proteome</keyword>
<feature type="compositionally biased region" description="Acidic residues" evidence="1">
    <location>
        <begin position="684"/>
        <end position="703"/>
    </location>
</feature>
<feature type="compositionally biased region" description="Basic and acidic residues" evidence="1">
    <location>
        <begin position="900"/>
        <end position="927"/>
    </location>
</feature>
<feature type="compositionally biased region" description="Polar residues" evidence="1">
    <location>
        <begin position="179"/>
        <end position="191"/>
    </location>
</feature>
<feature type="compositionally biased region" description="Basic and acidic residues" evidence="1">
    <location>
        <begin position="1631"/>
        <end position="1662"/>
    </location>
</feature>
<feature type="compositionally biased region" description="Acidic residues" evidence="1">
    <location>
        <begin position="1872"/>
        <end position="1884"/>
    </location>
</feature>
<gene>
    <name evidence="2" type="ORF">IV203_015173</name>
</gene>
<feature type="region of interest" description="Disordered" evidence="1">
    <location>
        <begin position="1712"/>
        <end position="1982"/>
    </location>
</feature>
<feature type="compositionally biased region" description="Basic and acidic residues" evidence="1">
    <location>
        <begin position="1462"/>
        <end position="1476"/>
    </location>
</feature>
<feature type="compositionally biased region" description="Basic residues" evidence="1">
    <location>
        <begin position="1858"/>
        <end position="1867"/>
    </location>
</feature>
<feature type="compositionally biased region" description="Acidic residues" evidence="1">
    <location>
        <begin position="977"/>
        <end position="990"/>
    </location>
</feature>
<proteinExistence type="predicted"/>
<feature type="compositionally biased region" description="Low complexity" evidence="1">
    <location>
        <begin position="1910"/>
        <end position="1919"/>
    </location>
</feature>
<feature type="compositionally biased region" description="Acidic residues" evidence="1">
    <location>
        <begin position="711"/>
        <end position="749"/>
    </location>
</feature>
<feature type="compositionally biased region" description="Basic and acidic residues" evidence="1">
    <location>
        <begin position="1023"/>
        <end position="1039"/>
    </location>
</feature>
<evidence type="ECO:0000313" key="3">
    <source>
        <dbReference type="Proteomes" id="UP000693970"/>
    </source>
</evidence>
<feature type="compositionally biased region" description="Basic and acidic residues" evidence="1">
    <location>
        <begin position="1777"/>
        <end position="1790"/>
    </location>
</feature>